<dbReference type="Gene3D" id="1.25.40.20">
    <property type="entry name" value="Ankyrin repeat-containing domain"/>
    <property type="match status" value="1"/>
</dbReference>
<accession>A0A7S1UR07</accession>
<evidence type="ECO:0000313" key="4">
    <source>
        <dbReference type="EMBL" id="CAD9273510.1"/>
    </source>
</evidence>
<dbReference type="InterPro" id="IPR052420">
    <property type="entry name" value="Espin/Espin-like"/>
</dbReference>
<dbReference type="PANTHER" id="PTHR24153">
    <property type="entry name" value="ESPIN"/>
    <property type="match status" value="1"/>
</dbReference>
<proteinExistence type="predicted"/>
<dbReference type="InterPro" id="IPR002110">
    <property type="entry name" value="Ankyrin_rpt"/>
</dbReference>
<evidence type="ECO:0000256" key="2">
    <source>
        <dbReference type="ARBA" id="ARBA00023043"/>
    </source>
</evidence>
<reference evidence="4" key="1">
    <citation type="submission" date="2021-01" db="EMBL/GenBank/DDBJ databases">
        <authorList>
            <person name="Corre E."/>
            <person name="Pelletier E."/>
            <person name="Niang G."/>
            <person name="Scheremetjew M."/>
            <person name="Finn R."/>
            <person name="Kale V."/>
            <person name="Holt S."/>
            <person name="Cochrane G."/>
            <person name="Meng A."/>
            <person name="Brown T."/>
            <person name="Cohen L."/>
        </authorList>
    </citation>
    <scope>NUCLEOTIDE SEQUENCE</scope>
    <source>
        <strain evidence="4">CCMP 410</strain>
    </source>
</reference>
<gene>
    <name evidence="4" type="ORF">GOCE00092_LOCUS2418</name>
</gene>
<keyword evidence="3" id="KW-0175">Coiled coil</keyword>
<evidence type="ECO:0000256" key="3">
    <source>
        <dbReference type="SAM" id="Coils"/>
    </source>
</evidence>
<name>A0A7S1UR07_9STRA</name>
<dbReference type="SUPFAM" id="SSF48403">
    <property type="entry name" value="Ankyrin repeat"/>
    <property type="match status" value="1"/>
</dbReference>
<dbReference type="GO" id="GO:0051017">
    <property type="term" value="P:actin filament bundle assembly"/>
    <property type="evidence" value="ECO:0007669"/>
    <property type="project" value="TreeGrafter"/>
</dbReference>
<dbReference type="InterPro" id="IPR036770">
    <property type="entry name" value="Ankyrin_rpt-contain_sf"/>
</dbReference>
<sequence length="373" mass="41546">MVVTTAKPTIMVAHDEEVKTQVLNLIESKEWDSLMELVNTNKSAARTVLSAGATVDAGKGNLALHEVCKSQPTLKLVTALIDAFPDATKAKGCWGYLPLHYACTSRASKEVVAALLEAHPGGSRTYDDHQGVLPLHLACKWGASRTVVTSILTKYPEAIFMKDASKKVPMDYAQKLHKSSKQPVISALELGPYLVAASKAAQRRMGDEHAVITKNLEETKRLMGVEHEAIVKGLKKAHAEHAEQWAGRCETERLEKEHFLAELAGTRTEVASVKALKVELTEENERVQNEMNALRKELENVKALNLTLGEQLNDSKQRMRYYEGRMEELKFLLSALSVNLTNWNMESVFTVQKKERIPKGVRFEDEQKVDMGV</sequence>
<organism evidence="4">
    <name type="scientific">Grammatophora oceanica</name>
    <dbReference type="NCBI Taxonomy" id="210454"/>
    <lineage>
        <taxon>Eukaryota</taxon>
        <taxon>Sar</taxon>
        <taxon>Stramenopiles</taxon>
        <taxon>Ochrophyta</taxon>
        <taxon>Bacillariophyta</taxon>
        <taxon>Fragilariophyceae</taxon>
        <taxon>Fragilariophycidae</taxon>
        <taxon>Rhabdonematales</taxon>
        <taxon>Grammatophoraceae</taxon>
        <taxon>Grammatophora</taxon>
    </lineage>
</organism>
<feature type="coiled-coil region" evidence="3">
    <location>
        <begin position="270"/>
        <end position="311"/>
    </location>
</feature>
<dbReference type="PANTHER" id="PTHR24153:SF8">
    <property type="entry name" value="FORKED, ISOFORM F"/>
    <property type="match status" value="1"/>
</dbReference>
<dbReference type="EMBL" id="HBGK01004587">
    <property type="protein sequence ID" value="CAD9273510.1"/>
    <property type="molecule type" value="Transcribed_RNA"/>
</dbReference>
<dbReference type="Pfam" id="PF12796">
    <property type="entry name" value="Ank_2"/>
    <property type="match status" value="1"/>
</dbReference>
<keyword evidence="1" id="KW-0677">Repeat</keyword>
<dbReference type="GO" id="GO:0051015">
    <property type="term" value="F:actin filament binding"/>
    <property type="evidence" value="ECO:0007669"/>
    <property type="project" value="TreeGrafter"/>
</dbReference>
<evidence type="ECO:0000256" key="1">
    <source>
        <dbReference type="ARBA" id="ARBA00022737"/>
    </source>
</evidence>
<dbReference type="AlphaFoldDB" id="A0A7S1UR07"/>
<keyword evidence="2" id="KW-0040">ANK repeat</keyword>
<protein>
    <submittedName>
        <fullName evidence="4">Uncharacterized protein</fullName>
    </submittedName>
</protein>
<dbReference type="GO" id="GO:0005737">
    <property type="term" value="C:cytoplasm"/>
    <property type="evidence" value="ECO:0007669"/>
    <property type="project" value="TreeGrafter"/>
</dbReference>